<keyword evidence="4 6" id="KW-0472">Membrane</keyword>
<evidence type="ECO:0000256" key="5">
    <source>
        <dbReference type="SAM" id="MobiDB-lite"/>
    </source>
</evidence>
<proteinExistence type="predicted"/>
<dbReference type="Gene3D" id="1.20.1740.10">
    <property type="entry name" value="Amino acid/polyamine transporter I"/>
    <property type="match status" value="2"/>
</dbReference>
<feature type="region of interest" description="Disordered" evidence="5">
    <location>
        <begin position="368"/>
        <end position="419"/>
    </location>
</feature>
<gene>
    <name evidence="8" type="ORF">LSH36_1050g00004</name>
</gene>
<keyword evidence="3 6" id="KW-1133">Transmembrane helix</keyword>
<protein>
    <recommendedName>
        <fullName evidence="7">Cationic amino acid transporter C-terminal domain-containing protein</fullName>
    </recommendedName>
</protein>
<feature type="compositionally biased region" description="Acidic residues" evidence="5">
    <location>
        <begin position="380"/>
        <end position="392"/>
    </location>
</feature>
<comment type="caution">
    <text evidence="8">The sequence shown here is derived from an EMBL/GenBank/DDBJ whole genome shotgun (WGS) entry which is preliminary data.</text>
</comment>
<feature type="transmembrane region" description="Helical" evidence="6">
    <location>
        <begin position="209"/>
        <end position="235"/>
    </location>
</feature>
<dbReference type="Pfam" id="PF13520">
    <property type="entry name" value="AA_permease_2"/>
    <property type="match status" value="1"/>
</dbReference>
<evidence type="ECO:0000256" key="1">
    <source>
        <dbReference type="ARBA" id="ARBA00004141"/>
    </source>
</evidence>
<dbReference type="GO" id="GO:0015189">
    <property type="term" value="F:L-lysine transmembrane transporter activity"/>
    <property type="evidence" value="ECO:0007669"/>
    <property type="project" value="TreeGrafter"/>
</dbReference>
<feature type="transmembrane region" description="Helical" evidence="6">
    <location>
        <begin position="281"/>
        <end position="302"/>
    </location>
</feature>
<dbReference type="PANTHER" id="PTHR43243:SF105">
    <property type="entry name" value="CATIONIC AMINO ACID TRANSPORTER C-TERMINAL DOMAIN-CONTAINING PROTEIN"/>
    <property type="match status" value="1"/>
</dbReference>
<keyword evidence="9" id="KW-1185">Reference proteome</keyword>
<dbReference type="Proteomes" id="UP001208570">
    <property type="component" value="Unassembled WGS sequence"/>
</dbReference>
<evidence type="ECO:0000256" key="4">
    <source>
        <dbReference type="ARBA" id="ARBA00023136"/>
    </source>
</evidence>
<evidence type="ECO:0000313" key="9">
    <source>
        <dbReference type="Proteomes" id="UP001208570"/>
    </source>
</evidence>
<dbReference type="PIRSF" id="PIRSF006060">
    <property type="entry name" value="AA_transporter"/>
    <property type="match status" value="1"/>
</dbReference>
<dbReference type="GO" id="GO:0061459">
    <property type="term" value="F:L-arginine transmembrane transporter activity"/>
    <property type="evidence" value="ECO:0007669"/>
    <property type="project" value="TreeGrafter"/>
</dbReference>
<feature type="transmembrane region" description="Helical" evidence="6">
    <location>
        <begin position="476"/>
        <end position="496"/>
    </location>
</feature>
<dbReference type="InterPro" id="IPR002293">
    <property type="entry name" value="AA/rel_permease1"/>
</dbReference>
<dbReference type="GO" id="GO:0097638">
    <property type="term" value="P:L-arginine import across plasma membrane"/>
    <property type="evidence" value="ECO:0007669"/>
    <property type="project" value="TreeGrafter"/>
</dbReference>
<feature type="transmembrane region" description="Helical" evidence="6">
    <location>
        <begin position="160"/>
        <end position="189"/>
    </location>
</feature>
<dbReference type="InterPro" id="IPR029485">
    <property type="entry name" value="CAT_C"/>
</dbReference>
<feature type="transmembrane region" description="Helical" evidence="6">
    <location>
        <begin position="256"/>
        <end position="275"/>
    </location>
</feature>
<evidence type="ECO:0000256" key="3">
    <source>
        <dbReference type="ARBA" id="ARBA00022989"/>
    </source>
</evidence>
<sequence>MSSGGLAVKHPALGANGRRFEPRICYAEFAARVPRAGSAYIYSYVSVGEFLAFVIGWNMILENMIGAASVAKAWSEYFDSLINDTIRHSIEQNVGSFSSHALGEYPDFLAFGLLILATLMVSVGVKVLSGAATCFYAFVGFDTIATSGEEAKKPTHSIPTAIVVTLVICFLAYFGVSAVLTLMVPWYSLADEAALPKAFAEKGIFGAEYVIAIGGMCGLTASMMGSIFPLPRTIYAMAQDGLLFRFLGHVYSRTDTPFAATWISGTFGAILALLLDLNSLVQMMSIGTLMAYTLVAVSVLVLHYQKDRVGLSAADMHLDLDLSGNAAEQPDDTASQLARQRGVASEESGLLRIGNRVNTVKYVPSTETTVFKRIPPPPSELDDDDDDEEDEGQVGTSQEGGAKPAQGSRPQVVEEVRRQQEKAVLHRMAEYMSDAKTPPDSTYQRIDSSYSLNSMAQLFQFGEENSSEPTAVSRRIASSAMMVMFLVWTGLCLMVVYGEPYLDRPDWWAVTLIVCFAVVILTGFVVLYRQPTNCTKLNFKVPFVPVIPVASVMINIFLMLTLSSATWLRFIVWMGLGKYPPIVTDDNGFVIYFGYGIWSSSERRDEDREVILYDVSDRDSILIDGVYR</sequence>
<accession>A0AAD9IVH5</accession>
<dbReference type="GO" id="GO:0005886">
    <property type="term" value="C:plasma membrane"/>
    <property type="evidence" value="ECO:0007669"/>
    <property type="project" value="TreeGrafter"/>
</dbReference>
<name>A0AAD9IVH5_9ANNE</name>
<feature type="transmembrane region" description="Helical" evidence="6">
    <location>
        <begin position="39"/>
        <end position="60"/>
    </location>
</feature>
<feature type="transmembrane region" description="Helical" evidence="6">
    <location>
        <begin position="508"/>
        <end position="529"/>
    </location>
</feature>
<feature type="domain" description="Cationic amino acid transporter C-terminal" evidence="7">
    <location>
        <begin position="539"/>
        <end position="600"/>
    </location>
</feature>
<feature type="transmembrane region" description="Helical" evidence="6">
    <location>
        <begin position="541"/>
        <end position="568"/>
    </location>
</feature>
<dbReference type="AlphaFoldDB" id="A0AAD9IVH5"/>
<dbReference type="EMBL" id="JAODUP010001050">
    <property type="protein sequence ID" value="KAK2141736.1"/>
    <property type="molecule type" value="Genomic_DNA"/>
</dbReference>
<feature type="transmembrane region" description="Helical" evidence="6">
    <location>
        <begin position="108"/>
        <end position="139"/>
    </location>
</feature>
<dbReference type="Pfam" id="PF13906">
    <property type="entry name" value="AA_permease_C"/>
    <property type="match status" value="1"/>
</dbReference>
<evidence type="ECO:0000256" key="2">
    <source>
        <dbReference type="ARBA" id="ARBA00022692"/>
    </source>
</evidence>
<comment type="subcellular location">
    <subcellularLocation>
        <location evidence="1">Membrane</location>
        <topology evidence="1">Multi-pass membrane protein</topology>
    </subcellularLocation>
</comment>
<dbReference type="GO" id="GO:0000064">
    <property type="term" value="F:L-ornithine transmembrane transporter activity"/>
    <property type="evidence" value="ECO:0007669"/>
    <property type="project" value="TreeGrafter"/>
</dbReference>
<evidence type="ECO:0000313" key="8">
    <source>
        <dbReference type="EMBL" id="KAK2141736.1"/>
    </source>
</evidence>
<keyword evidence="2 6" id="KW-0812">Transmembrane</keyword>
<evidence type="ECO:0000259" key="7">
    <source>
        <dbReference type="Pfam" id="PF13906"/>
    </source>
</evidence>
<reference evidence="8" key="1">
    <citation type="journal article" date="2023" name="Mol. Biol. Evol.">
        <title>Third-Generation Sequencing Reveals the Adaptive Role of the Epigenome in Three Deep-Sea Polychaetes.</title>
        <authorList>
            <person name="Perez M."/>
            <person name="Aroh O."/>
            <person name="Sun Y."/>
            <person name="Lan Y."/>
            <person name="Juniper S.K."/>
            <person name="Young C.R."/>
            <person name="Angers B."/>
            <person name="Qian P.Y."/>
        </authorList>
    </citation>
    <scope>NUCLEOTIDE SEQUENCE</scope>
    <source>
        <strain evidence="8">P08H-3</strain>
    </source>
</reference>
<dbReference type="PANTHER" id="PTHR43243">
    <property type="entry name" value="INNER MEMBRANE TRANSPORTER YGJI-RELATED"/>
    <property type="match status" value="1"/>
</dbReference>
<evidence type="ECO:0000256" key="6">
    <source>
        <dbReference type="SAM" id="Phobius"/>
    </source>
</evidence>
<organism evidence="8 9">
    <name type="scientific">Paralvinella palmiformis</name>
    <dbReference type="NCBI Taxonomy" id="53620"/>
    <lineage>
        <taxon>Eukaryota</taxon>
        <taxon>Metazoa</taxon>
        <taxon>Spiralia</taxon>
        <taxon>Lophotrochozoa</taxon>
        <taxon>Annelida</taxon>
        <taxon>Polychaeta</taxon>
        <taxon>Sedentaria</taxon>
        <taxon>Canalipalpata</taxon>
        <taxon>Terebellida</taxon>
        <taxon>Terebelliformia</taxon>
        <taxon>Alvinellidae</taxon>
        <taxon>Paralvinella</taxon>
    </lineage>
</organism>